<name>A0A0K0EZL5_STRVS</name>
<dbReference type="PANTHER" id="PTHR46060:SF2">
    <property type="entry name" value="HISTONE-LYSINE N-METHYLTRANSFERASE SETMAR"/>
    <property type="match status" value="1"/>
</dbReference>
<dbReference type="GO" id="GO:0003697">
    <property type="term" value="F:single-stranded DNA binding"/>
    <property type="evidence" value="ECO:0007669"/>
    <property type="project" value="TreeGrafter"/>
</dbReference>
<reference evidence="1" key="1">
    <citation type="submission" date="2014-07" db="EMBL/GenBank/DDBJ databases">
        <authorList>
            <person name="Martin A.A"/>
            <person name="De Silva N."/>
        </authorList>
    </citation>
    <scope>NUCLEOTIDE SEQUENCE</scope>
</reference>
<reference evidence="2" key="2">
    <citation type="submission" date="2015-08" db="UniProtKB">
        <authorList>
            <consortium name="WormBaseParasite"/>
        </authorList>
    </citation>
    <scope>IDENTIFICATION</scope>
</reference>
<dbReference type="InterPro" id="IPR036397">
    <property type="entry name" value="RNaseH_sf"/>
</dbReference>
<protein>
    <submittedName>
        <fullName evidence="2">Histone-lysine N-methyltransferase SETMAR</fullName>
    </submittedName>
</protein>
<dbReference type="GO" id="GO:0042800">
    <property type="term" value="F:histone H3K4 methyltransferase activity"/>
    <property type="evidence" value="ECO:0007669"/>
    <property type="project" value="TreeGrafter"/>
</dbReference>
<accession>A0A0K0EZL5</accession>
<dbReference type="GO" id="GO:0035861">
    <property type="term" value="C:site of double-strand break"/>
    <property type="evidence" value="ECO:0007669"/>
    <property type="project" value="TreeGrafter"/>
</dbReference>
<dbReference type="AlphaFoldDB" id="A0A0K0EZL5"/>
<dbReference type="GO" id="GO:0015074">
    <property type="term" value="P:DNA integration"/>
    <property type="evidence" value="ECO:0007669"/>
    <property type="project" value="TreeGrafter"/>
</dbReference>
<dbReference type="GO" id="GO:0000014">
    <property type="term" value="F:single-stranded DNA endodeoxyribonuclease activity"/>
    <property type="evidence" value="ECO:0007669"/>
    <property type="project" value="TreeGrafter"/>
</dbReference>
<dbReference type="GO" id="GO:0000793">
    <property type="term" value="C:condensed chromosome"/>
    <property type="evidence" value="ECO:0007669"/>
    <property type="project" value="TreeGrafter"/>
</dbReference>
<sequence>MHQKLSQKVPALVKRKGSILLHNNAKPHVSKKTVNKLRELGYETLPHLAYSSDLFPTDFYFFKHINNFLTEKIFRNGKKAKTAFENFIESRGPDFYVDGINKFVSRWQRCIDCNSFYFE</sequence>
<dbReference type="PANTHER" id="PTHR46060">
    <property type="entry name" value="MARINER MOS1 TRANSPOSASE-LIKE PROTEIN"/>
    <property type="match status" value="1"/>
</dbReference>
<dbReference type="GO" id="GO:0000729">
    <property type="term" value="P:DNA double-strand break processing"/>
    <property type="evidence" value="ECO:0007669"/>
    <property type="project" value="TreeGrafter"/>
</dbReference>
<dbReference type="GO" id="GO:0003690">
    <property type="term" value="F:double-stranded DNA binding"/>
    <property type="evidence" value="ECO:0007669"/>
    <property type="project" value="TreeGrafter"/>
</dbReference>
<dbReference type="GO" id="GO:0031297">
    <property type="term" value="P:replication fork processing"/>
    <property type="evidence" value="ECO:0007669"/>
    <property type="project" value="TreeGrafter"/>
</dbReference>
<dbReference type="Gene3D" id="3.30.420.10">
    <property type="entry name" value="Ribonuclease H-like superfamily/Ribonuclease H"/>
    <property type="match status" value="1"/>
</dbReference>
<dbReference type="WBParaSite" id="SVE_0197500.1">
    <property type="protein sequence ID" value="SVE_0197500.1"/>
    <property type="gene ID" value="SVE_0197500"/>
</dbReference>
<dbReference type="GO" id="GO:0046975">
    <property type="term" value="F:histone H3K36 methyltransferase activity"/>
    <property type="evidence" value="ECO:0007669"/>
    <property type="project" value="TreeGrafter"/>
</dbReference>
<keyword evidence="1" id="KW-1185">Reference proteome</keyword>
<dbReference type="GO" id="GO:0005634">
    <property type="term" value="C:nucleus"/>
    <property type="evidence" value="ECO:0007669"/>
    <property type="project" value="TreeGrafter"/>
</dbReference>
<evidence type="ECO:0000313" key="1">
    <source>
        <dbReference type="Proteomes" id="UP000035680"/>
    </source>
</evidence>
<evidence type="ECO:0000313" key="2">
    <source>
        <dbReference type="WBParaSite" id="SVE_0197500.1"/>
    </source>
</evidence>
<organism evidence="1 2">
    <name type="scientific">Strongyloides venezuelensis</name>
    <name type="common">Threadworm</name>
    <dbReference type="NCBI Taxonomy" id="75913"/>
    <lineage>
        <taxon>Eukaryota</taxon>
        <taxon>Metazoa</taxon>
        <taxon>Ecdysozoa</taxon>
        <taxon>Nematoda</taxon>
        <taxon>Chromadorea</taxon>
        <taxon>Rhabditida</taxon>
        <taxon>Tylenchina</taxon>
        <taxon>Panagrolaimomorpha</taxon>
        <taxon>Strongyloidoidea</taxon>
        <taxon>Strongyloididae</taxon>
        <taxon>Strongyloides</taxon>
    </lineage>
</organism>
<dbReference type="STRING" id="75913.A0A0K0EZL5"/>
<dbReference type="GO" id="GO:0044774">
    <property type="term" value="P:mitotic DNA integrity checkpoint signaling"/>
    <property type="evidence" value="ECO:0007669"/>
    <property type="project" value="TreeGrafter"/>
</dbReference>
<dbReference type="GO" id="GO:0044547">
    <property type="term" value="F:DNA topoisomerase binding"/>
    <property type="evidence" value="ECO:0007669"/>
    <property type="project" value="TreeGrafter"/>
</dbReference>
<dbReference type="GO" id="GO:0006303">
    <property type="term" value="P:double-strand break repair via nonhomologous end joining"/>
    <property type="evidence" value="ECO:0007669"/>
    <property type="project" value="TreeGrafter"/>
</dbReference>
<dbReference type="InterPro" id="IPR052709">
    <property type="entry name" value="Transposase-MT_Hybrid"/>
</dbReference>
<dbReference type="Proteomes" id="UP000035680">
    <property type="component" value="Unassembled WGS sequence"/>
</dbReference>
<proteinExistence type="predicted"/>